<keyword evidence="3" id="KW-1185">Reference proteome</keyword>
<dbReference type="EMBL" id="CAJJDO010000111">
    <property type="protein sequence ID" value="CAD8196012.1"/>
    <property type="molecule type" value="Genomic_DNA"/>
</dbReference>
<name>A0A8S1X502_9CILI</name>
<feature type="region of interest" description="Disordered" evidence="1">
    <location>
        <begin position="1"/>
        <end position="37"/>
    </location>
</feature>
<reference evidence="2" key="1">
    <citation type="submission" date="2021-01" db="EMBL/GenBank/DDBJ databases">
        <authorList>
            <consortium name="Genoscope - CEA"/>
            <person name="William W."/>
        </authorList>
    </citation>
    <scope>NUCLEOTIDE SEQUENCE</scope>
</reference>
<dbReference type="AlphaFoldDB" id="A0A8S1X502"/>
<dbReference type="OrthoDB" id="311823at2759"/>
<organism evidence="2 3">
    <name type="scientific">Paramecium pentaurelia</name>
    <dbReference type="NCBI Taxonomy" id="43138"/>
    <lineage>
        <taxon>Eukaryota</taxon>
        <taxon>Sar</taxon>
        <taxon>Alveolata</taxon>
        <taxon>Ciliophora</taxon>
        <taxon>Intramacronucleata</taxon>
        <taxon>Oligohymenophorea</taxon>
        <taxon>Peniculida</taxon>
        <taxon>Parameciidae</taxon>
        <taxon>Paramecium</taxon>
    </lineage>
</organism>
<sequence length="83" mass="9686">MGNKSTTNKQTEKNNEKVISNNDLKKSDEKSQKQKNKDEDIYYFNVRMLTGQNGMGFEDFVQEQENYQQFSNIIANAVKVKNE</sequence>
<accession>A0A8S1X502</accession>
<gene>
    <name evidence="2" type="ORF">PPENT_87.1.T1110076</name>
</gene>
<dbReference type="Proteomes" id="UP000689195">
    <property type="component" value="Unassembled WGS sequence"/>
</dbReference>
<feature type="compositionally biased region" description="Basic and acidic residues" evidence="1">
    <location>
        <begin position="23"/>
        <end position="37"/>
    </location>
</feature>
<evidence type="ECO:0000313" key="3">
    <source>
        <dbReference type="Proteomes" id="UP000689195"/>
    </source>
</evidence>
<proteinExistence type="predicted"/>
<protein>
    <submittedName>
        <fullName evidence="2">Uncharacterized protein</fullName>
    </submittedName>
</protein>
<evidence type="ECO:0000256" key="1">
    <source>
        <dbReference type="SAM" id="MobiDB-lite"/>
    </source>
</evidence>
<evidence type="ECO:0000313" key="2">
    <source>
        <dbReference type="EMBL" id="CAD8196012.1"/>
    </source>
</evidence>
<comment type="caution">
    <text evidence="2">The sequence shown here is derived from an EMBL/GenBank/DDBJ whole genome shotgun (WGS) entry which is preliminary data.</text>
</comment>